<dbReference type="EMBL" id="CP019454">
    <property type="protein sequence ID" value="AUW95180.1"/>
    <property type="molecule type" value="Genomic_DNA"/>
</dbReference>
<name>A0ABM6RUJ5_9FIRM</name>
<dbReference type="Proteomes" id="UP000325292">
    <property type="component" value="Chromosome"/>
</dbReference>
<protein>
    <submittedName>
        <fullName evidence="2">Uncharacterized protein</fullName>
    </submittedName>
</protein>
<evidence type="ECO:0000313" key="2">
    <source>
        <dbReference type="EMBL" id="AUW95180.1"/>
    </source>
</evidence>
<feature type="region of interest" description="Disordered" evidence="1">
    <location>
        <begin position="410"/>
        <end position="434"/>
    </location>
</feature>
<accession>A0ABM6RUJ5</accession>
<gene>
    <name evidence="2" type="ORF">BXT84_15450</name>
</gene>
<feature type="compositionally biased region" description="Low complexity" evidence="1">
    <location>
        <begin position="416"/>
        <end position="434"/>
    </location>
</feature>
<sequence length="434" mass="46545">MGVIGGSMLVVGGLAAIGLWHRDHHLEAMPNAVVVHSTVSQRVRPHVGRAVHVLPAHLDPAPTLTWHTVTTTTVPIFAGTQVQIATNPNTPSILPPYYPLRLNPLASYVPRHYTLSFQLSAMLNGQPVVLQIFKGPGHVLMASSYGGQVQGTALVDGTLTLTNFSQDSAYLSVQTKDVTQWASYNLLTGALQFFPSMPLEAVTTSSIAGLETTWPVPVIVPEPRSHAITPKNPESAQSAETQCLAEANILLNSAVLPSQVVWTQQGTEAVLSRLDPGRWQSVTFVLRHTLFVPRIVTATTTGMTLRYHVRVAQDGQAQSVLLSEPEIRVLTQYTMQQPYSATLSQAGALALLPRDFNSAEVLHPGAPKILIQQGLASVLGLTYQVSDKGQQAYIPVGWYWWTHGPTVLPPAPSLPSSPSTSPSPTASSGLTPAS</sequence>
<evidence type="ECO:0000256" key="1">
    <source>
        <dbReference type="SAM" id="MobiDB-lite"/>
    </source>
</evidence>
<proteinExistence type="predicted"/>
<reference evidence="2 3" key="1">
    <citation type="journal article" date="2019" name="Sci. Rep.">
        <title>Sulfobacillus thermotolerans: new insights into resistance and metabolic capacities of acidophilic chemolithotrophs.</title>
        <authorList>
            <person name="Panyushkina A.E."/>
            <person name="Babenko V.V."/>
            <person name="Nikitina A.S."/>
            <person name="Selezneva O.V."/>
            <person name="Tsaplina I.A."/>
            <person name="Letarova M.A."/>
            <person name="Kostryukova E.S."/>
            <person name="Letarov A.V."/>
        </authorList>
    </citation>
    <scope>NUCLEOTIDE SEQUENCE [LARGE SCALE GENOMIC DNA]</scope>
    <source>
        <strain evidence="2 3">Kr1</strain>
    </source>
</reference>
<organism evidence="2 3">
    <name type="scientific">Sulfobacillus thermotolerans</name>
    <dbReference type="NCBI Taxonomy" id="338644"/>
    <lineage>
        <taxon>Bacteria</taxon>
        <taxon>Bacillati</taxon>
        <taxon>Bacillota</taxon>
        <taxon>Clostridia</taxon>
        <taxon>Eubacteriales</taxon>
        <taxon>Clostridiales Family XVII. Incertae Sedis</taxon>
        <taxon>Sulfobacillus</taxon>
    </lineage>
</organism>
<evidence type="ECO:0000313" key="3">
    <source>
        <dbReference type="Proteomes" id="UP000325292"/>
    </source>
</evidence>
<keyword evidence="3" id="KW-1185">Reference proteome</keyword>